<proteinExistence type="predicted"/>
<keyword evidence="3" id="KW-1185">Reference proteome</keyword>
<organism evidence="2 3">
    <name type="scientific">Gryllus longicercus</name>
    <dbReference type="NCBI Taxonomy" id="2509291"/>
    <lineage>
        <taxon>Eukaryota</taxon>
        <taxon>Metazoa</taxon>
        <taxon>Ecdysozoa</taxon>
        <taxon>Arthropoda</taxon>
        <taxon>Hexapoda</taxon>
        <taxon>Insecta</taxon>
        <taxon>Pterygota</taxon>
        <taxon>Neoptera</taxon>
        <taxon>Polyneoptera</taxon>
        <taxon>Orthoptera</taxon>
        <taxon>Ensifera</taxon>
        <taxon>Gryllidea</taxon>
        <taxon>Grylloidea</taxon>
        <taxon>Gryllidae</taxon>
        <taxon>Gryllinae</taxon>
        <taxon>Gryllus</taxon>
    </lineage>
</organism>
<feature type="domain" description="SAM" evidence="1">
    <location>
        <begin position="24"/>
        <end position="90"/>
    </location>
</feature>
<dbReference type="SMART" id="SM00454">
    <property type="entry name" value="SAM"/>
    <property type="match status" value="1"/>
</dbReference>
<dbReference type="InterPro" id="IPR013761">
    <property type="entry name" value="SAM/pointed_sf"/>
</dbReference>
<reference evidence="2 3" key="1">
    <citation type="submission" date="2024-03" db="EMBL/GenBank/DDBJ databases">
        <title>The genome assembly and annotation of the cricket Gryllus longicercus Weissman &amp; Gray.</title>
        <authorList>
            <person name="Szrajer S."/>
            <person name="Gray D."/>
            <person name="Ylla G."/>
        </authorList>
    </citation>
    <scope>NUCLEOTIDE SEQUENCE [LARGE SCALE GENOMIC DNA]</scope>
    <source>
        <strain evidence="2">DAG 2021-001</strain>
        <tissue evidence="2">Whole body minus gut</tissue>
    </source>
</reference>
<dbReference type="PROSITE" id="PS50105">
    <property type="entry name" value="SAM_DOMAIN"/>
    <property type="match status" value="1"/>
</dbReference>
<dbReference type="CDD" id="cd09510">
    <property type="entry name" value="SAM_aveugle-like"/>
    <property type="match status" value="1"/>
</dbReference>
<comment type="caution">
    <text evidence="2">The sequence shown here is derived from an EMBL/GenBank/DDBJ whole genome shotgun (WGS) entry which is preliminary data.</text>
</comment>
<gene>
    <name evidence="2" type="ORF">R5R35_008748</name>
</gene>
<sequence length="108" mass="13231">MVEETNAVNKPKNRTARPRPVYLWTVQDVQKWLKRHCTDYYPLYSDKFQQHEITGHTLLRINESTLMRLGIDIPQHRQVIWRQILKLRLKMDIVEIRDLERRNNMNYD</sequence>
<accession>A0AAN9Z9F1</accession>
<evidence type="ECO:0000313" key="3">
    <source>
        <dbReference type="Proteomes" id="UP001378592"/>
    </source>
</evidence>
<name>A0AAN9Z9F1_9ORTH</name>
<dbReference type="AlphaFoldDB" id="A0AAN9Z9F1"/>
<dbReference type="GO" id="GO:0007169">
    <property type="term" value="P:cell surface receptor protein tyrosine kinase signaling pathway"/>
    <property type="evidence" value="ECO:0007669"/>
    <property type="project" value="TreeGrafter"/>
</dbReference>
<protein>
    <recommendedName>
        <fullName evidence="1">SAM domain-containing protein</fullName>
    </recommendedName>
</protein>
<dbReference type="InterPro" id="IPR001660">
    <property type="entry name" value="SAM"/>
</dbReference>
<dbReference type="Pfam" id="PF07647">
    <property type="entry name" value="SAM_2"/>
    <property type="match status" value="1"/>
</dbReference>
<dbReference type="PANTHER" id="PTHR20843">
    <property type="entry name" value="STERILE ALPHA MOTIF DOMAIN CONTAINING PROTEIN 10"/>
    <property type="match status" value="1"/>
</dbReference>
<dbReference type="PANTHER" id="PTHR20843:SF0">
    <property type="entry name" value="PROTEIN AVEUGLE"/>
    <property type="match status" value="1"/>
</dbReference>
<dbReference type="GO" id="GO:0009898">
    <property type="term" value="C:cytoplasmic side of plasma membrane"/>
    <property type="evidence" value="ECO:0007669"/>
    <property type="project" value="TreeGrafter"/>
</dbReference>
<dbReference type="InterPro" id="IPR052268">
    <property type="entry name" value="SAM_domain-containing_protein"/>
</dbReference>
<evidence type="ECO:0000259" key="1">
    <source>
        <dbReference type="PROSITE" id="PS50105"/>
    </source>
</evidence>
<dbReference type="Gene3D" id="1.10.150.50">
    <property type="entry name" value="Transcription Factor, Ets-1"/>
    <property type="match status" value="1"/>
</dbReference>
<dbReference type="EMBL" id="JAZDUA010000137">
    <property type="protein sequence ID" value="KAK7866760.1"/>
    <property type="molecule type" value="Genomic_DNA"/>
</dbReference>
<dbReference type="InterPro" id="IPR039144">
    <property type="entry name" value="Aveugle-like_SAM_dom"/>
</dbReference>
<dbReference type="SUPFAM" id="SSF47769">
    <property type="entry name" value="SAM/Pointed domain"/>
    <property type="match status" value="1"/>
</dbReference>
<dbReference type="Proteomes" id="UP001378592">
    <property type="component" value="Unassembled WGS sequence"/>
</dbReference>
<evidence type="ECO:0000313" key="2">
    <source>
        <dbReference type="EMBL" id="KAK7866760.1"/>
    </source>
</evidence>